<dbReference type="SUPFAM" id="SSF52833">
    <property type="entry name" value="Thioredoxin-like"/>
    <property type="match status" value="1"/>
</dbReference>
<dbReference type="Gene3D" id="3.40.30.10">
    <property type="entry name" value="Glutaredoxin"/>
    <property type="match status" value="1"/>
</dbReference>
<evidence type="ECO:0000313" key="7">
    <source>
        <dbReference type="EMBL" id="TJY67915.1"/>
    </source>
</evidence>
<dbReference type="GO" id="GO:0016491">
    <property type="term" value="F:oxidoreductase activity"/>
    <property type="evidence" value="ECO:0007669"/>
    <property type="project" value="InterPro"/>
</dbReference>
<dbReference type="CDD" id="cd02966">
    <property type="entry name" value="TlpA_like_family"/>
    <property type="match status" value="1"/>
</dbReference>
<evidence type="ECO:0000256" key="2">
    <source>
        <dbReference type="ARBA" id="ARBA00022748"/>
    </source>
</evidence>
<sequence length="425" mass="48060">MKRIIKIKHLVWGMVAHVLLFHMAMAQSQGTPDLSRALKIGDTFVPPAGTQVMRGEMEAIDWELLENKVIILDFFDTYCGTCIASMPHLQELQDKHSDKLQIFNVTWQDKKTLAKFFATNAFIKEHKVNLPVLYSDAALKSLFPYRAAPHIVMIYKGRVQAVTFNRLLTEENVLALYHAGTIDLPSKNDFGEALALSSSAGNAIGNIKAGAWITGYQNGVPTRSLTFERDTVNGLLKSTITNRSIYRSLVNTWAQIEPREYFVTNQRVEWKVKDSSVYKDFEQNGEGWDSKFAICYQRTDFVNRDNVSQAKVVLSDLHRFLGLKSYWKNKVMDCWIFRPCTPKSGEAKALENTMKFEGSNALARFIGITGRFPLVMDQAKIPEDILVGSFSGIEELNIQLQAYGIEVIQGEAEFEVFVVEEDGCQ</sequence>
<accession>A0A4U0H7S6</accession>
<dbReference type="GO" id="GO:0030313">
    <property type="term" value="C:cell envelope"/>
    <property type="evidence" value="ECO:0007669"/>
    <property type="project" value="UniProtKB-SubCell"/>
</dbReference>
<evidence type="ECO:0000256" key="4">
    <source>
        <dbReference type="ARBA" id="ARBA00023284"/>
    </source>
</evidence>
<evidence type="ECO:0000313" key="8">
    <source>
        <dbReference type="Proteomes" id="UP000309872"/>
    </source>
</evidence>
<dbReference type="Pfam" id="PF08534">
    <property type="entry name" value="Redoxin"/>
    <property type="match status" value="1"/>
</dbReference>
<dbReference type="InterPro" id="IPR036249">
    <property type="entry name" value="Thioredoxin-like_sf"/>
</dbReference>
<feature type="domain" description="Thioredoxin" evidence="6">
    <location>
        <begin position="38"/>
        <end position="202"/>
    </location>
</feature>
<dbReference type="InterPro" id="IPR013766">
    <property type="entry name" value="Thioredoxin_domain"/>
</dbReference>
<dbReference type="AlphaFoldDB" id="A0A4U0H7S6"/>
<dbReference type="InterPro" id="IPR050553">
    <property type="entry name" value="Thioredoxin_ResA/DsbE_sf"/>
</dbReference>
<keyword evidence="4" id="KW-0676">Redox-active center</keyword>
<proteinExistence type="predicted"/>
<dbReference type="GO" id="GO:0017004">
    <property type="term" value="P:cytochrome complex assembly"/>
    <property type="evidence" value="ECO:0007669"/>
    <property type="project" value="UniProtKB-KW"/>
</dbReference>
<evidence type="ECO:0000256" key="1">
    <source>
        <dbReference type="ARBA" id="ARBA00004196"/>
    </source>
</evidence>
<keyword evidence="8" id="KW-1185">Reference proteome</keyword>
<dbReference type="InterPro" id="IPR013740">
    <property type="entry name" value="Redoxin"/>
</dbReference>
<comment type="caution">
    <text evidence="7">The sequence shown here is derived from an EMBL/GenBank/DDBJ whole genome shotgun (WGS) entry which is preliminary data.</text>
</comment>
<feature type="signal peptide" evidence="5">
    <location>
        <begin position="1"/>
        <end position="26"/>
    </location>
</feature>
<dbReference type="PANTHER" id="PTHR42852:SF6">
    <property type="entry name" value="THIOL:DISULFIDE INTERCHANGE PROTEIN DSBE"/>
    <property type="match status" value="1"/>
</dbReference>
<reference evidence="7 8" key="1">
    <citation type="submission" date="2019-04" db="EMBL/GenBank/DDBJ databases">
        <title>Sphingobacterium olei sp. nov., isolated from oil-contaminated soil.</title>
        <authorList>
            <person name="Liu B."/>
        </authorList>
    </citation>
    <scope>NUCLEOTIDE SEQUENCE [LARGE SCALE GENOMIC DNA]</scope>
    <source>
        <strain evidence="7 8">Y3L14</strain>
    </source>
</reference>
<feature type="chain" id="PRO_5020866524" evidence="5">
    <location>
        <begin position="27"/>
        <end position="425"/>
    </location>
</feature>
<dbReference type="OrthoDB" id="793244at2"/>
<evidence type="ECO:0000259" key="6">
    <source>
        <dbReference type="PROSITE" id="PS51352"/>
    </source>
</evidence>
<keyword evidence="2" id="KW-0201">Cytochrome c-type biogenesis</keyword>
<name>A0A4U0H7S6_9SPHI</name>
<dbReference type="PANTHER" id="PTHR42852">
    <property type="entry name" value="THIOL:DISULFIDE INTERCHANGE PROTEIN DSBE"/>
    <property type="match status" value="1"/>
</dbReference>
<organism evidence="7 8">
    <name type="scientific">Sphingobacterium alkalisoli</name>
    <dbReference type="NCBI Taxonomy" id="1874115"/>
    <lineage>
        <taxon>Bacteria</taxon>
        <taxon>Pseudomonadati</taxon>
        <taxon>Bacteroidota</taxon>
        <taxon>Sphingobacteriia</taxon>
        <taxon>Sphingobacteriales</taxon>
        <taxon>Sphingobacteriaceae</taxon>
        <taxon>Sphingobacterium</taxon>
    </lineage>
</organism>
<gene>
    <name evidence="7" type="ORF">FAZ19_01230</name>
</gene>
<dbReference type="PROSITE" id="PS51352">
    <property type="entry name" value="THIOREDOXIN_2"/>
    <property type="match status" value="1"/>
</dbReference>
<keyword evidence="3" id="KW-1015">Disulfide bond</keyword>
<protein>
    <submittedName>
        <fullName evidence="7">TlpA family protein disulfide reductase</fullName>
    </submittedName>
</protein>
<dbReference type="Proteomes" id="UP000309872">
    <property type="component" value="Unassembled WGS sequence"/>
</dbReference>
<evidence type="ECO:0000256" key="3">
    <source>
        <dbReference type="ARBA" id="ARBA00023157"/>
    </source>
</evidence>
<comment type="subcellular location">
    <subcellularLocation>
        <location evidence="1">Cell envelope</location>
    </subcellularLocation>
</comment>
<evidence type="ECO:0000256" key="5">
    <source>
        <dbReference type="SAM" id="SignalP"/>
    </source>
</evidence>
<dbReference type="EMBL" id="SUKA01000001">
    <property type="protein sequence ID" value="TJY67915.1"/>
    <property type="molecule type" value="Genomic_DNA"/>
</dbReference>
<dbReference type="RefSeq" id="WP_136818783.1">
    <property type="nucleotide sequence ID" value="NZ_BMJX01000001.1"/>
</dbReference>
<keyword evidence="5" id="KW-0732">Signal</keyword>